<dbReference type="Proteomes" id="UP000789920">
    <property type="component" value="Unassembled WGS sequence"/>
</dbReference>
<accession>A0ACA9SPK4</accession>
<organism evidence="1 2">
    <name type="scientific">Racocetra persica</name>
    <dbReference type="NCBI Taxonomy" id="160502"/>
    <lineage>
        <taxon>Eukaryota</taxon>
        <taxon>Fungi</taxon>
        <taxon>Fungi incertae sedis</taxon>
        <taxon>Mucoromycota</taxon>
        <taxon>Glomeromycotina</taxon>
        <taxon>Glomeromycetes</taxon>
        <taxon>Diversisporales</taxon>
        <taxon>Gigasporaceae</taxon>
        <taxon>Racocetra</taxon>
    </lineage>
</organism>
<proteinExistence type="predicted"/>
<gene>
    <name evidence="1" type="ORF">RPERSI_LOCUS33176</name>
</gene>
<sequence length="43" mass="5014">DIQISNPLVDMLFKQTLQTDNGYNSKLRKSMLSRNDAMLHKTF</sequence>
<feature type="non-terminal residue" evidence="1">
    <location>
        <position position="43"/>
    </location>
</feature>
<reference evidence="1" key="1">
    <citation type="submission" date="2021-06" db="EMBL/GenBank/DDBJ databases">
        <authorList>
            <person name="Kallberg Y."/>
            <person name="Tangrot J."/>
            <person name="Rosling A."/>
        </authorList>
    </citation>
    <scope>NUCLEOTIDE SEQUENCE</scope>
    <source>
        <strain evidence="1">MA461A</strain>
    </source>
</reference>
<name>A0ACA9SPK4_9GLOM</name>
<comment type="caution">
    <text evidence="1">The sequence shown here is derived from an EMBL/GenBank/DDBJ whole genome shotgun (WGS) entry which is preliminary data.</text>
</comment>
<feature type="non-terminal residue" evidence="1">
    <location>
        <position position="1"/>
    </location>
</feature>
<protein>
    <submittedName>
        <fullName evidence="1">3025_t:CDS:1</fullName>
    </submittedName>
</protein>
<evidence type="ECO:0000313" key="2">
    <source>
        <dbReference type="Proteomes" id="UP000789920"/>
    </source>
</evidence>
<evidence type="ECO:0000313" key="1">
    <source>
        <dbReference type="EMBL" id="CAG8844383.1"/>
    </source>
</evidence>
<keyword evidence="2" id="KW-1185">Reference proteome</keyword>
<dbReference type="EMBL" id="CAJVQC010142408">
    <property type="protein sequence ID" value="CAG8844383.1"/>
    <property type="molecule type" value="Genomic_DNA"/>
</dbReference>